<evidence type="ECO:0000256" key="1">
    <source>
        <dbReference type="SAM" id="MobiDB-lite"/>
    </source>
</evidence>
<dbReference type="Proteomes" id="UP001163046">
    <property type="component" value="Unassembled WGS sequence"/>
</dbReference>
<comment type="caution">
    <text evidence="2">The sequence shown here is derived from an EMBL/GenBank/DDBJ whole genome shotgun (WGS) entry which is preliminary data.</text>
</comment>
<feature type="compositionally biased region" description="Acidic residues" evidence="1">
    <location>
        <begin position="55"/>
        <end position="78"/>
    </location>
</feature>
<dbReference type="EMBL" id="MU826356">
    <property type="protein sequence ID" value="KAJ7379724.1"/>
    <property type="molecule type" value="Genomic_DNA"/>
</dbReference>
<proteinExistence type="predicted"/>
<name>A0A9X0CZY6_9CNID</name>
<reference evidence="2" key="1">
    <citation type="submission" date="2023-01" db="EMBL/GenBank/DDBJ databases">
        <title>Genome assembly of the deep-sea coral Lophelia pertusa.</title>
        <authorList>
            <person name="Herrera S."/>
            <person name="Cordes E."/>
        </authorList>
    </citation>
    <scope>NUCLEOTIDE SEQUENCE</scope>
    <source>
        <strain evidence="2">USNM1676648</strain>
        <tissue evidence="2">Polyp</tissue>
    </source>
</reference>
<gene>
    <name evidence="2" type="ORF">OS493_014130</name>
</gene>
<evidence type="ECO:0000313" key="2">
    <source>
        <dbReference type="EMBL" id="KAJ7379724.1"/>
    </source>
</evidence>
<accession>A0A9X0CZY6</accession>
<dbReference type="AlphaFoldDB" id="A0A9X0CZY6"/>
<evidence type="ECO:0000313" key="3">
    <source>
        <dbReference type="Proteomes" id="UP001163046"/>
    </source>
</evidence>
<protein>
    <submittedName>
        <fullName evidence="2">Uncharacterized protein</fullName>
    </submittedName>
</protein>
<sequence>MPLIETGMEMKEHDELCNLIVALSNRIDDQRVELPVPLRNSWYIPSLVIGKSDDNPETEESDNSREEEEVELEEEDEVPTMNLDPVKEVLDNNCIFAARVMYPGRNPMKDPKGFGKIL</sequence>
<feature type="region of interest" description="Disordered" evidence="1">
    <location>
        <begin position="48"/>
        <end position="84"/>
    </location>
</feature>
<keyword evidence="3" id="KW-1185">Reference proteome</keyword>
<organism evidence="2 3">
    <name type="scientific">Desmophyllum pertusum</name>
    <dbReference type="NCBI Taxonomy" id="174260"/>
    <lineage>
        <taxon>Eukaryota</taxon>
        <taxon>Metazoa</taxon>
        <taxon>Cnidaria</taxon>
        <taxon>Anthozoa</taxon>
        <taxon>Hexacorallia</taxon>
        <taxon>Scleractinia</taxon>
        <taxon>Caryophylliina</taxon>
        <taxon>Caryophylliidae</taxon>
        <taxon>Desmophyllum</taxon>
    </lineage>
</organism>